<feature type="region of interest" description="Disordered" evidence="1">
    <location>
        <begin position="123"/>
        <end position="143"/>
    </location>
</feature>
<evidence type="ECO:0000313" key="3">
    <source>
        <dbReference type="Proteomes" id="UP001321473"/>
    </source>
</evidence>
<evidence type="ECO:0000256" key="1">
    <source>
        <dbReference type="SAM" id="MobiDB-lite"/>
    </source>
</evidence>
<protein>
    <submittedName>
        <fullName evidence="2">Uncharacterized protein</fullName>
    </submittedName>
</protein>
<dbReference type="Proteomes" id="UP001321473">
    <property type="component" value="Unassembled WGS sequence"/>
</dbReference>
<reference evidence="2 3" key="1">
    <citation type="journal article" date="2023" name="Arcadia Sci">
        <title>De novo assembly of a long-read Amblyomma americanum tick genome.</title>
        <authorList>
            <person name="Chou S."/>
            <person name="Poskanzer K.E."/>
            <person name="Rollins M."/>
            <person name="Thuy-Boun P.S."/>
        </authorList>
    </citation>
    <scope>NUCLEOTIDE SEQUENCE [LARGE SCALE GENOMIC DNA]</scope>
    <source>
        <strain evidence="2">F_SG_1</strain>
        <tissue evidence="2">Salivary glands</tissue>
    </source>
</reference>
<accession>A0AAQ4ET92</accession>
<feature type="region of interest" description="Disordered" evidence="1">
    <location>
        <begin position="80"/>
        <end position="105"/>
    </location>
</feature>
<dbReference type="EMBL" id="JARKHS020011403">
    <property type="protein sequence ID" value="KAK8777855.1"/>
    <property type="molecule type" value="Genomic_DNA"/>
</dbReference>
<comment type="caution">
    <text evidence="2">The sequence shown here is derived from an EMBL/GenBank/DDBJ whole genome shotgun (WGS) entry which is preliminary data.</text>
</comment>
<organism evidence="2 3">
    <name type="scientific">Amblyomma americanum</name>
    <name type="common">Lone star tick</name>
    <dbReference type="NCBI Taxonomy" id="6943"/>
    <lineage>
        <taxon>Eukaryota</taxon>
        <taxon>Metazoa</taxon>
        <taxon>Ecdysozoa</taxon>
        <taxon>Arthropoda</taxon>
        <taxon>Chelicerata</taxon>
        <taxon>Arachnida</taxon>
        <taxon>Acari</taxon>
        <taxon>Parasitiformes</taxon>
        <taxon>Ixodida</taxon>
        <taxon>Ixodoidea</taxon>
        <taxon>Ixodidae</taxon>
        <taxon>Amblyomminae</taxon>
        <taxon>Amblyomma</taxon>
    </lineage>
</organism>
<proteinExistence type="predicted"/>
<keyword evidence="3" id="KW-1185">Reference proteome</keyword>
<gene>
    <name evidence="2" type="ORF">V5799_020804</name>
</gene>
<name>A0AAQ4ET92_AMBAM</name>
<evidence type="ECO:0000313" key="2">
    <source>
        <dbReference type="EMBL" id="KAK8777855.1"/>
    </source>
</evidence>
<sequence length="319" mass="36959">MALKKIMMCCVTYFSLSDEHAKSSWSGSADVCRYVTRLQECLSSSLEGTECVGESSVNAQLKVYKRVLQDAYSLNCDTSRPKEVKAGRQQHTQKKADARMSNKKSAFRMGKDLRQNALRRYLDKNARMSKQTGGRGSYDEDDDYELISKRQKPVFMSPAGKLMEEPDGFRDDDSYELVRSDGYQYHDLNRKNQRELEDYEDFADLEPDVRPRAGRKSHRRHRKLRNRDGKAKKLVVDSLVASKARHSKRDKRRKLAYEDEYFFDNEPEEESVISGLPENMAMFQHIKHRPEMNVERLLSGNVTTNASITTDMAGRKRHF</sequence>
<dbReference type="AlphaFoldDB" id="A0AAQ4ET92"/>